<feature type="transmembrane region" description="Helical" evidence="9">
    <location>
        <begin position="193"/>
        <end position="212"/>
    </location>
</feature>
<keyword evidence="7" id="KW-1015">Disulfide bond</keyword>
<reference evidence="11" key="1">
    <citation type="submission" date="2021-02" db="EMBL/GenBank/DDBJ databases">
        <authorList>
            <person name="Nowell W R."/>
        </authorList>
    </citation>
    <scope>NUCLEOTIDE SEQUENCE</scope>
</reference>
<keyword evidence="4" id="KW-0732">Signal</keyword>
<name>A0A816BAL7_9BILA</name>
<feature type="transmembrane region" description="Helical" evidence="9">
    <location>
        <begin position="291"/>
        <end position="309"/>
    </location>
</feature>
<evidence type="ECO:0000256" key="5">
    <source>
        <dbReference type="ARBA" id="ARBA00022989"/>
    </source>
</evidence>
<accession>A0A816BAL7</accession>
<dbReference type="EMBL" id="CAJNOW010012135">
    <property type="protein sequence ID" value="CAF1606760.1"/>
    <property type="molecule type" value="Genomic_DNA"/>
</dbReference>
<feature type="transmembrane region" description="Helical" evidence="9">
    <location>
        <begin position="51"/>
        <end position="70"/>
    </location>
</feature>
<comment type="caution">
    <text evidence="11">The sequence shown here is derived from an EMBL/GenBank/DDBJ whole genome shotgun (WGS) entry which is preliminary data.</text>
</comment>
<dbReference type="PROSITE" id="PS50283">
    <property type="entry name" value="NA_SOLUT_SYMP_3"/>
    <property type="match status" value="1"/>
</dbReference>
<dbReference type="InterPro" id="IPR057774">
    <property type="entry name" value="D8C_UMOD/GP2/OIT3-like"/>
</dbReference>
<evidence type="ECO:0000259" key="10">
    <source>
        <dbReference type="Pfam" id="PF23283"/>
    </source>
</evidence>
<dbReference type="GO" id="GO:0005412">
    <property type="term" value="F:D-glucose:sodium symporter activity"/>
    <property type="evidence" value="ECO:0007669"/>
    <property type="project" value="TreeGrafter"/>
</dbReference>
<feature type="transmembrane region" description="Helical" evidence="9">
    <location>
        <begin position="501"/>
        <end position="527"/>
    </location>
</feature>
<feature type="domain" description="UMOD/GP2/OIT3-like D8C" evidence="10">
    <location>
        <begin position="925"/>
        <end position="1007"/>
    </location>
</feature>
<evidence type="ECO:0000256" key="6">
    <source>
        <dbReference type="ARBA" id="ARBA00023136"/>
    </source>
</evidence>
<feature type="transmembrane region" description="Helical" evidence="9">
    <location>
        <begin position="463"/>
        <end position="481"/>
    </location>
</feature>
<dbReference type="NCBIfam" id="TIGR00813">
    <property type="entry name" value="sss"/>
    <property type="match status" value="1"/>
</dbReference>
<dbReference type="CDD" id="cd10329">
    <property type="entry name" value="SLC5sbd_SGLT1-like"/>
    <property type="match status" value="1"/>
</dbReference>
<evidence type="ECO:0000256" key="7">
    <source>
        <dbReference type="ARBA" id="ARBA00023157"/>
    </source>
</evidence>
<dbReference type="PANTHER" id="PTHR11819:SF195">
    <property type="entry name" value="SODIUM_GLUCOSE COTRANSPORTER 4"/>
    <property type="match status" value="1"/>
</dbReference>
<dbReference type="Pfam" id="PF00474">
    <property type="entry name" value="SSF"/>
    <property type="match status" value="1"/>
</dbReference>
<keyword evidence="6 9" id="KW-0472">Membrane</keyword>
<comment type="subcellular location">
    <subcellularLocation>
        <location evidence="1">Membrane</location>
        <topology evidence="1">Multi-pass membrane protein</topology>
    </subcellularLocation>
</comment>
<dbReference type="AlphaFoldDB" id="A0A816BAL7"/>
<evidence type="ECO:0000256" key="1">
    <source>
        <dbReference type="ARBA" id="ARBA00004141"/>
    </source>
</evidence>
<dbReference type="InterPro" id="IPR001734">
    <property type="entry name" value="Na/solute_symporter"/>
</dbReference>
<keyword evidence="3 9" id="KW-0812">Transmembrane</keyword>
<evidence type="ECO:0000256" key="4">
    <source>
        <dbReference type="ARBA" id="ARBA00022729"/>
    </source>
</evidence>
<organism evidence="11 12">
    <name type="scientific">Rotaria magnacalcarata</name>
    <dbReference type="NCBI Taxonomy" id="392030"/>
    <lineage>
        <taxon>Eukaryota</taxon>
        <taxon>Metazoa</taxon>
        <taxon>Spiralia</taxon>
        <taxon>Gnathifera</taxon>
        <taxon>Rotifera</taxon>
        <taxon>Eurotatoria</taxon>
        <taxon>Bdelloidea</taxon>
        <taxon>Philodinida</taxon>
        <taxon>Philodinidae</taxon>
        <taxon>Rotaria</taxon>
    </lineage>
</organism>
<feature type="transmembrane region" description="Helical" evidence="9">
    <location>
        <begin position="253"/>
        <end position="270"/>
    </location>
</feature>
<feature type="transmembrane region" description="Helical" evidence="9">
    <location>
        <begin position="399"/>
        <end position="422"/>
    </location>
</feature>
<dbReference type="PANTHER" id="PTHR11819">
    <property type="entry name" value="SOLUTE CARRIER FAMILY 5"/>
    <property type="match status" value="1"/>
</dbReference>
<evidence type="ECO:0000256" key="3">
    <source>
        <dbReference type="ARBA" id="ARBA00022692"/>
    </source>
</evidence>
<sequence length="1008" mass="114174">MVAVIGTVLHWSDILVLLLYFLLILGFGVWSSCKNRGSVGGYFLAGRSMHFIPVGASLFASNIGSGHFIGLSGSGASSGIGVAGFEIGAIYMLMVLGWLFVPVYMKAEVYTMPQYLKLRFGGERIRIYLTCLALMLSIFTKISVDLYSGAVFLQQALNWNLYASVIALILLAAFFTVGGGLTAVIWTDFIQTVIMIISAVILMIISFARVGGIEQIRSLFPYAVANTTLHSTTECGIPNENYFSLIRPFDADLPWFGIILGGAIVSVWYWSCDQVIVQRTLAAKNLSHARAGCLVAGLLKFLPLFLMVFPGMVARILFPDEIGCTDPDTCYQVCHSRNGCNDIAYPLLVIRLMPNAIRGLTLACMIAALMSSLTSIFNSSSTIFTIDIWQRFRKNAHDWELMIVGRVFVMILVAVSILWIPIIRAAQGSRLFDYIQAVQSFLAPPVAACYLLGILWKRINEEGAFWGLISGLFVGMVRFIWEYSYTAMPCELERLDKRPSIVRFNFLYFSILLFVISGIVTIVVSLLTKPIPDKYIAGLTIFDLDNIDKPIPIPTRSGCMHKANTYYDEEQPYSFENSYQDQPEAPQTDAEKKALHFFDTKHSTGIPFCLKTGFAWICGLEKSDELDTQSIHSNSAANDKTSSRRSICVLREPNISPWHKYCSYAAVRRPLPLLPQQLQQQLLPQPPQQQHQQRPPRLPQVLQQLQRQQRLRRLLQQLQHQQRLRRQLPQQQQPQHQQRPPRLLQQLQHQHRLRRLLQHQQRLRRLLPQQQRPQRQQRPPRLPQLLQQRQHQQRLRRLLQQLQHQQRLRRLLLQQQQPQHQQRPPRLGRLLQQHQQQPPRLAQRQQEPPRQQRLHRPAQQQQQEVSSTTTSKTSTTSTTSTTSIILPAQCSSYTTNSDSTRRIAYTSSSACDSSLFGTTGTWVRFVSPAGTTMPTSAPSIYACGTDAPGWYNGAYPSTAGSTTTGTVCYNWAGYTCNWSNSIQITHCRTFYVFKLINTPVCNLGYCTV</sequence>
<evidence type="ECO:0000256" key="8">
    <source>
        <dbReference type="SAM" id="MobiDB-lite"/>
    </source>
</evidence>
<comment type="similarity">
    <text evidence="2">Belongs to the sodium:solute symporter (SSF) (TC 2.A.21) family.</text>
</comment>
<proteinExistence type="inferred from homology"/>
<dbReference type="Proteomes" id="UP000663834">
    <property type="component" value="Unassembled WGS sequence"/>
</dbReference>
<evidence type="ECO:0000256" key="9">
    <source>
        <dbReference type="SAM" id="Phobius"/>
    </source>
</evidence>
<evidence type="ECO:0000256" key="2">
    <source>
        <dbReference type="ARBA" id="ARBA00006434"/>
    </source>
</evidence>
<feature type="region of interest" description="Disordered" evidence="8">
    <location>
        <begin position="766"/>
        <end position="790"/>
    </location>
</feature>
<feature type="transmembrane region" description="Helical" evidence="9">
    <location>
        <begin position="162"/>
        <end position="186"/>
    </location>
</feature>
<dbReference type="GO" id="GO:0005886">
    <property type="term" value="C:plasma membrane"/>
    <property type="evidence" value="ECO:0007669"/>
    <property type="project" value="TreeGrafter"/>
</dbReference>
<feature type="transmembrane region" description="Helical" evidence="9">
    <location>
        <begin position="12"/>
        <end position="30"/>
    </location>
</feature>
<keyword evidence="5 9" id="KW-1133">Transmembrane helix</keyword>
<protein>
    <recommendedName>
        <fullName evidence="10">UMOD/GP2/OIT3-like D8C domain-containing protein</fullName>
    </recommendedName>
</protein>
<dbReference type="InterPro" id="IPR038377">
    <property type="entry name" value="Na/Glc_symporter_sf"/>
</dbReference>
<feature type="region of interest" description="Disordered" evidence="8">
    <location>
        <begin position="718"/>
        <end position="742"/>
    </location>
</feature>
<dbReference type="Pfam" id="PF23283">
    <property type="entry name" value="D8C_UMOD"/>
    <property type="match status" value="1"/>
</dbReference>
<dbReference type="OrthoDB" id="6132759at2759"/>
<gene>
    <name evidence="11" type="ORF">KQP761_LOCUS22890</name>
</gene>
<evidence type="ECO:0000313" key="12">
    <source>
        <dbReference type="Proteomes" id="UP000663834"/>
    </source>
</evidence>
<feature type="transmembrane region" description="Helical" evidence="9">
    <location>
        <begin position="356"/>
        <end position="378"/>
    </location>
</feature>
<feature type="region of interest" description="Disordered" evidence="8">
    <location>
        <begin position="831"/>
        <end position="881"/>
    </location>
</feature>
<feature type="transmembrane region" description="Helical" evidence="9">
    <location>
        <begin position="125"/>
        <end position="142"/>
    </location>
</feature>
<feature type="transmembrane region" description="Helical" evidence="9">
    <location>
        <begin position="82"/>
        <end position="104"/>
    </location>
</feature>
<dbReference type="Gene3D" id="1.20.1730.10">
    <property type="entry name" value="Sodium/glucose cotransporter"/>
    <property type="match status" value="1"/>
</dbReference>
<evidence type="ECO:0000313" key="11">
    <source>
        <dbReference type="EMBL" id="CAF1606760.1"/>
    </source>
</evidence>